<dbReference type="Proteomes" id="UP001295684">
    <property type="component" value="Unassembled WGS sequence"/>
</dbReference>
<dbReference type="EMBL" id="CAMPGE010027228">
    <property type="protein sequence ID" value="CAI2384880.1"/>
    <property type="molecule type" value="Genomic_DNA"/>
</dbReference>
<sequence length="74" mass="8148">MSFIVSSFQGCFIIFCISVLKSDGFFHSKEISCEAFLILIALCSKPLISFCRLDSDDLGLQDVFKCLGVSGSLR</sequence>
<comment type="caution">
    <text evidence="1">The sequence shown here is derived from an EMBL/GenBank/DDBJ whole genome shotgun (WGS) entry which is preliminary data.</text>
</comment>
<evidence type="ECO:0000313" key="1">
    <source>
        <dbReference type="EMBL" id="CAI2384880.1"/>
    </source>
</evidence>
<name>A0AAD1Y5V3_EUPCR</name>
<dbReference type="AlphaFoldDB" id="A0AAD1Y5V3"/>
<gene>
    <name evidence="1" type="ORF">ECRASSUSDP1_LOCUS26420</name>
</gene>
<evidence type="ECO:0000313" key="2">
    <source>
        <dbReference type="Proteomes" id="UP001295684"/>
    </source>
</evidence>
<protein>
    <submittedName>
        <fullName evidence="1">Uncharacterized protein</fullName>
    </submittedName>
</protein>
<keyword evidence="2" id="KW-1185">Reference proteome</keyword>
<accession>A0AAD1Y5V3</accession>
<organism evidence="1 2">
    <name type="scientific">Euplotes crassus</name>
    <dbReference type="NCBI Taxonomy" id="5936"/>
    <lineage>
        <taxon>Eukaryota</taxon>
        <taxon>Sar</taxon>
        <taxon>Alveolata</taxon>
        <taxon>Ciliophora</taxon>
        <taxon>Intramacronucleata</taxon>
        <taxon>Spirotrichea</taxon>
        <taxon>Hypotrichia</taxon>
        <taxon>Euplotida</taxon>
        <taxon>Euplotidae</taxon>
        <taxon>Moneuplotes</taxon>
    </lineage>
</organism>
<proteinExistence type="predicted"/>
<reference evidence="1" key="1">
    <citation type="submission" date="2023-07" db="EMBL/GenBank/DDBJ databases">
        <authorList>
            <consortium name="AG Swart"/>
            <person name="Singh M."/>
            <person name="Singh A."/>
            <person name="Seah K."/>
            <person name="Emmerich C."/>
        </authorList>
    </citation>
    <scope>NUCLEOTIDE SEQUENCE</scope>
    <source>
        <strain evidence="1">DP1</strain>
    </source>
</reference>